<feature type="domain" description="Sugar phosphate transporter" evidence="6">
    <location>
        <begin position="10"/>
        <end position="303"/>
    </location>
</feature>
<dbReference type="InterPro" id="IPR004853">
    <property type="entry name" value="Sugar_P_trans_dom"/>
</dbReference>
<dbReference type="AlphaFoldDB" id="A0A6T8ALR7"/>
<dbReference type="PANTHER" id="PTHR11132">
    <property type="entry name" value="SOLUTE CARRIER FAMILY 35"/>
    <property type="match status" value="1"/>
</dbReference>
<feature type="transmembrane region" description="Helical" evidence="5">
    <location>
        <begin position="79"/>
        <end position="104"/>
    </location>
</feature>
<evidence type="ECO:0000256" key="3">
    <source>
        <dbReference type="ARBA" id="ARBA00022989"/>
    </source>
</evidence>
<evidence type="ECO:0000256" key="4">
    <source>
        <dbReference type="ARBA" id="ARBA00023136"/>
    </source>
</evidence>
<protein>
    <recommendedName>
        <fullName evidence="6">Sugar phosphate transporter domain-containing protein</fullName>
    </recommendedName>
</protein>
<accession>A0A6T8ALR7</accession>
<evidence type="ECO:0000259" key="6">
    <source>
        <dbReference type="Pfam" id="PF03151"/>
    </source>
</evidence>
<evidence type="ECO:0000256" key="2">
    <source>
        <dbReference type="ARBA" id="ARBA00022692"/>
    </source>
</evidence>
<sequence>MAEAETSSVKILFFFLIWYVINVVYNDMNKTVLKVLDLPWTMACLQLGLGLLYVGPLWLTGLKKAPSLTTSNVMTIAPIALIHGLGQCVTVLSLGAGSLAFVNVVKSLEPFFNVVFGAILMGDMLPWQVNSCLLPVVIGVAIASAAELNFTWDCFAYAMGSNLAFSLRGVMTKKSSSQPKGENMDAGNTFAIVTAIAFLSVLPIALFLEGPILQGAWDAAVKKGVYSEQELLMRILASGLSFYLYNEVAMYTLDAVHPITHAVGNTIKRVILILFSVVRFGTPMTSQSIIGSSIAVAGVFAYSIAKTMFKPKPKTA</sequence>
<proteinExistence type="predicted"/>
<feature type="transmembrane region" description="Helical" evidence="5">
    <location>
        <begin position="284"/>
        <end position="305"/>
    </location>
</feature>
<dbReference type="EMBL" id="HBKO01026120">
    <property type="protein sequence ID" value="CAE2235026.1"/>
    <property type="molecule type" value="Transcribed_RNA"/>
</dbReference>
<feature type="transmembrane region" description="Helical" evidence="5">
    <location>
        <begin position="186"/>
        <end position="208"/>
    </location>
</feature>
<evidence type="ECO:0000313" key="7">
    <source>
        <dbReference type="EMBL" id="CAE2235026.1"/>
    </source>
</evidence>
<evidence type="ECO:0000256" key="1">
    <source>
        <dbReference type="ARBA" id="ARBA00004141"/>
    </source>
</evidence>
<feature type="transmembrane region" description="Helical" evidence="5">
    <location>
        <begin position="135"/>
        <end position="165"/>
    </location>
</feature>
<dbReference type="InterPro" id="IPR050186">
    <property type="entry name" value="TPT_transporter"/>
</dbReference>
<gene>
    <name evidence="7" type="ORF">CPOL0286_LOCUS11938</name>
</gene>
<comment type="subcellular location">
    <subcellularLocation>
        <location evidence="1">Membrane</location>
        <topology evidence="1">Multi-pass membrane protein</topology>
    </subcellularLocation>
</comment>
<keyword evidence="4 5" id="KW-0472">Membrane</keyword>
<reference evidence="7" key="1">
    <citation type="submission" date="2021-01" db="EMBL/GenBank/DDBJ databases">
        <authorList>
            <person name="Corre E."/>
            <person name="Pelletier E."/>
            <person name="Niang G."/>
            <person name="Scheremetjew M."/>
            <person name="Finn R."/>
            <person name="Kale V."/>
            <person name="Holt S."/>
            <person name="Cochrane G."/>
            <person name="Meng A."/>
            <person name="Brown T."/>
            <person name="Cohen L."/>
        </authorList>
    </citation>
    <scope>NUCLEOTIDE SEQUENCE</scope>
    <source>
        <strain evidence="7">UIO037</strain>
    </source>
</reference>
<evidence type="ECO:0000256" key="5">
    <source>
        <dbReference type="SAM" id="Phobius"/>
    </source>
</evidence>
<name>A0A6T8ALR7_9EUKA</name>
<dbReference type="Pfam" id="PF03151">
    <property type="entry name" value="TPT"/>
    <property type="match status" value="1"/>
</dbReference>
<feature type="transmembrane region" description="Helical" evidence="5">
    <location>
        <begin position="38"/>
        <end position="59"/>
    </location>
</feature>
<organism evidence="7">
    <name type="scientific">Prymnesium polylepis</name>
    <dbReference type="NCBI Taxonomy" id="72548"/>
    <lineage>
        <taxon>Eukaryota</taxon>
        <taxon>Haptista</taxon>
        <taxon>Haptophyta</taxon>
        <taxon>Prymnesiophyceae</taxon>
        <taxon>Prymnesiales</taxon>
        <taxon>Prymnesiaceae</taxon>
        <taxon>Prymnesium</taxon>
    </lineage>
</organism>
<dbReference type="GO" id="GO:0016020">
    <property type="term" value="C:membrane"/>
    <property type="evidence" value="ECO:0007669"/>
    <property type="project" value="UniProtKB-SubCell"/>
</dbReference>
<keyword evidence="3 5" id="KW-1133">Transmembrane helix</keyword>
<keyword evidence="2 5" id="KW-0812">Transmembrane</keyword>
<feature type="transmembrane region" description="Helical" evidence="5">
    <location>
        <begin position="6"/>
        <end position="26"/>
    </location>
</feature>